<evidence type="ECO:0000256" key="5">
    <source>
        <dbReference type="SAM" id="MobiDB-lite"/>
    </source>
</evidence>
<proteinExistence type="predicted"/>
<evidence type="ECO:0000256" key="4">
    <source>
        <dbReference type="ARBA" id="ARBA00023136"/>
    </source>
</evidence>
<dbReference type="STRING" id="1227492.C482_04059"/>
<name>M0B0E9_9EURY</name>
<keyword evidence="8" id="KW-1185">Reference proteome</keyword>
<dbReference type="Proteomes" id="UP000011693">
    <property type="component" value="Unassembled WGS sequence"/>
</dbReference>
<evidence type="ECO:0000313" key="8">
    <source>
        <dbReference type="Proteomes" id="UP000011693"/>
    </source>
</evidence>
<evidence type="ECO:0000256" key="3">
    <source>
        <dbReference type="ARBA" id="ARBA00022989"/>
    </source>
</evidence>
<dbReference type="EMBL" id="AOIN01000034">
    <property type="protein sequence ID" value="ELZ03164.1"/>
    <property type="molecule type" value="Genomic_DNA"/>
</dbReference>
<dbReference type="PATRIC" id="fig|1227492.4.peg.781"/>
<keyword evidence="2 6" id="KW-0812">Transmembrane</keyword>
<keyword evidence="3 6" id="KW-1133">Transmembrane helix</keyword>
<dbReference type="InterPro" id="IPR019533">
    <property type="entry name" value="Peptidase_S26"/>
</dbReference>
<dbReference type="CDD" id="cd06530">
    <property type="entry name" value="S26_SPase_I"/>
    <property type="match status" value="1"/>
</dbReference>
<evidence type="ECO:0000256" key="6">
    <source>
        <dbReference type="SAM" id="Phobius"/>
    </source>
</evidence>
<reference evidence="7 8" key="1">
    <citation type="journal article" date="2014" name="PLoS Genet.">
        <title>Phylogenetically driven sequencing of extremely halophilic archaea reveals strategies for static and dynamic osmo-response.</title>
        <authorList>
            <person name="Becker E.A."/>
            <person name="Seitzer P.M."/>
            <person name="Tritt A."/>
            <person name="Larsen D."/>
            <person name="Krusor M."/>
            <person name="Yao A.I."/>
            <person name="Wu D."/>
            <person name="Madern D."/>
            <person name="Eisen J.A."/>
            <person name="Darling A.E."/>
            <person name="Facciotti M.T."/>
        </authorList>
    </citation>
    <scope>NUCLEOTIDE SEQUENCE [LARGE SCALE GENOMIC DNA]</scope>
    <source>
        <strain evidence="7 8">JCM 10990</strain>
    </source>
</reference>
<protein>
    <submittedName>
        <fullName evidence="7">Signal peptidase I (Signal sequence peptidase)</fullName>
    </submittedName>
</protein>
<accession>M0B0E9</accession>
<evidence type="ECO:0000313" key="7">
    <source>
        <dbReference type="EMBL" id="ELZ03164.1"/>
    </source>
</evidence>
<dbReference type="GO" id="GO:0006465">
    <property type="term" value="P:signal peptide processing"/>
    <property type="evidence" value="ECO:0007669"/>
    <property type="project" value="InterPro"/>
</dbReference>
<dbReference type="PANTHER" id="PTHR10806">
    <property type="entry name" value="SIGNAL PEPTIDASE COMPLEX CATALYTIC SUBUNIT SEC11"/>
    <property type="match status" value="1"/>
</dbReference>
<evidence type="ECO:0000256" key="1">
    <source>
        <dbReference type="ARBA" id="ARBA00004370"/>
    </source>
</evidence>
<feature type="compositionally biased region" description="Low complexity" evidence="5">
    <location>
        <begin position="17"/>
        <end position="58"/>
    </location>
</feature>
<comment type="caution">
    <text evidence="7">The sequence shown here is derived from an EMBL/GenBank/DDBJ whole genome shotgun (WGS) entry which is preliminary data.</text>
</comment>
<comment type="subcellular location">
    <subcellularLocation>
        <location evidence="1">Membrane</location>
    </subcellularLocation>
</comment>
<dbReference type="SUPFAM" id="SSF51306">
    <property type="entry name" value="LexA/Signal peptidase"/>
    <property type="match status" value="1"/>
</dbReference>
<sequence length="285" mass="29611">MGSESVSMSDRPRSDSPSDSPSRSAANSSTRSRPDSSSDAPPADTAGPSSGSDSDPTDGLGHWLLRSDDARAVACRDIASSVAVVGLVGLLLVAFSGVWPPLAAVESGSMEPNVDTGDLVLVADGDRFVGSEAVGETGVVTREAAMNGDGTHFRFGEPGDVIVFTPDGDPSKTPVIHRAHFWVEEGENWVETKADTDALGDRTCAALHSCPAPHDGFVTKGDANSLYDQVGGQYADTTVVKPEWVTSKSVVRLPWLGQVRVALESLFAVTTSPPLAGSQLVASFG</sequence>
<organism evidence="7 8">
    <name type="scientific">Natrialba chahannaoensis JCM 10990</name>
    <dbReference type="NCBI Taxonomy" id="1227492"/>
    <lineage>
        <taxon>Archaea</taxon>
        <taxon>Methanobacteriati</taxon>
        <taxon>Methanobacteriota</taxon>
        <taxon>Stenosarchaea group</taxon>
        <taxon>Halobacteria</taxon>
        <taxon>Halobacteriales</taxon>
        <taxon>Natrialbaceae</taxon>
        <taxon>Natrialba</taxon>
    </lineage>
</organism>
<gene>
    <name evidence="7" type="ORF">C482_04059</name>
</gene>
<evidence type="ECO:0000256" key="2">
    <source>
        <dbReference type="ARBA" id="ARBA00022692"/>
    </source>
</evidence>
<dbReference type="AlphaFoldDB" id="M0B0E9"/>
<keyword evidence="4 6" id="KW-0472">Membrane</keyword>
<dbReference type="GO" id="GO:0004252">
    <property type="term" value="F:serine-type endopeptidase activity"/>
    <property type="evidence" value="ECO:0007669"/>
    <property type="project" value="InterPro"/>
</dbReference>
<feature type="transmembrane region" description="Helical" evidence="6">
    <location>
        <begin position="78"/>
        <end position="99"/>
    </location>
</feature>
<dbReference type="PANTHER" id="PTHR10806:SF6">
    <property type="entry name" value="SIGNAL PEPTIDASE COMPLEX CATALYTIC SUBUNIT SEC11"/>
    <property type="match status" value="1"/>
</dbReference>
<dbReference type="InterPro" id="IPR001733">
    <property type="entry name" value="Peptidase_S26B"/>
</dbReference>
<dbReference type="GO" id="GO:0016020">
    <property type="term" value="C:membrane"/>
    <property type="evidence" value="ECO:0007669"/>
    <property type="project" value="UniProtKB-SubCell"/>
</dbReference>
<dbReference type="InterPro" id="IPR036286">
    <property type="entry name" value="LexA/Signal_pep-like_sf"/>
</dbReference>
<feature type="region of interest" description="Disordered" evidence="5">
    <location>
        <begin position="1"/>
        <end position="62"/>
    </location>
</feature>